<reference evidence="1" key="1">
    <citation type="journal article" date="2021" name="Proc. Natl. Acad. Sci. U.S.A.">
        <title>A Catalog of Tens of Thousands of Viruses from Human Metagenomes Reveals Hidden Associations with Chronic Diseases.</title>
        <authorList>
            <person name="Tisza M.J."/>
            <person name="Buck C.B."/>
        </authorList>
    </citation>
    <scope>NUCLEOTIDE SEQUENCE</scope>
    <source>
        <strain evidence="1">CtJyX12</strain>
    </source>
</reference>
<accession>A0A8S5SPT0</accession>
<name>A0A8S5SPT0_9CAUD</name>
<proteinExistence type="predicted"/>
<evidence type="ECO:0000313" key="1">
    <source>
        <dbReference type="EMBL" id="DAF53052.1"/>
    </source>
</evidence>
<dbReference type="EMBL" id="BK032646">
    <property type="protein sequence ID" value="DAF53052.1"/>
    <property type="molecule type" value="Genomic_DNA"/>
</dbReference>
<protein>
    <submittedName>
        <fullName evidence="1">Uncharacterized protein</fullName>
    </submittedName>
</protein>
<sequence>MPVSKNKDFTQIESDEICRFRAFGKRLRNRALNLGHSQPSSLDAVIPVEDQQSWVLGNGPYNLHGAREGLLDFDKKPSKFFRQIPHECRDLVLSDLAFALTKLLPDAVELEGRYWTISDCPGTGGGRWVTLNTGYLEFMYFPKTIPWLYGEPLSRLAYINTPAGTLLDVRFSEGAWADSSDIFDVPEEVEQFSVVRRTSYSSTDADAVLFCVGNLENCAAYLRTS</sequence>
<organism evidence="1">
    <name type="scientific">Siphoviridae sp. ctJyX12</name>
    <dbReference type="NCBI Taxonomy" id="2827840"/>
    <lineage>
        <taxon>Viruses</taxon>
        <taxon>Duplodnaviria</taxon>
        <taxon>Heunggongvirae</taxon>
        <taxon>Uroviricota</taxon>
        <taxon>Caudoviricetes</taxon>
    </lineage>
</organism>